<dbReference type="OMA" id="CVEGPFW"/>
<evidence type="ECO:0000313" key="4">
    <source>
        <dbReference type="EMBL" id="CCE80420.1"/>
    </source>
</evidence>
<proteinExistence type="predicted"/>
<dbReference type="EMBL" id="FO082052">
    <property type="protein sequence ID" value="CCE81185.1"/>
    <property type="molecule type" value="Genomic_DNA"/>
</dbReference>
<reference evidence="4" key="1">
    <citation type="submission" date="2011-10" db="EMBL/GenBank/DDBJ databases">
        <authorList>
            <person name="Genoscope - CEA"/>
        </authorList>
    </citation>
    <scope>NUCLEOTIDE SEQUENCE</scope>
</reference>
<dbReference type="HOGENOM" id="CLU_006065_0_0_1"/>
<dbReference type="InterPro" id="IPR007863">
    <property type="entry name" value="Peptidase_M16_C"/>
</dbReference>
<dbReference type="AlphaFoldDB" id="G8YJC5"/>
<reference evidence="6" key="2">
    <citation type="journal article" date="2012" name="G3 (Bethesda)">
        <title>Pichia sorbitophila, an interspecies yeast hybrid reveals early steps of genome resolution following polyploidization.</title>
        <authorList>
            <person name="Leh Louis V."/>
            <person name="Despons L."/>
            <person name="Friedrich A."/>
            <person name="Martin T."/>
            <person name="Durrens P."/>
            <person name="Casaregola S."/>
            <person name="Neuveglise C."/>
            <person name="Fairhead C."/>
            <person name="Marck C."/>
            <person name="Cruz J.A."/>
            <person name="Straub M.L."/>
            <person name="Kugler V."/>
            <person name="Sacerdot C."/>
            <person name="Uzunov Z."/>
            <person name="Thierry A."/>
            <person name="Weiss S."/>
            <person name="Bleykasten C."/>
            <person name="De Montigny J."/>
            <person name="Jacques N."/>
            <person name="Jung P."/>
            <person name="Lemaire M."/>
            <person name="Mallet S."/>
            <person name="Morel G."/>
            <person name="Richard G.F."/>
            <person name="Sarkar A."/>
            <person name="Savel G."/>
            <person name="Schacherer J."/>
            <person name="Seret M.L."/>
            <person name="Talla E."/>
            <person name="Samson G."/>
            <person name="Jubin C."/>
            <person name="Poulain J."/>
            <person name="Vacherie B."/>
            <person name="Barbe V."/>
            <person name="Pelletier E."/>
            <person name="Sherman D.J."/>
            <person name="Westhof E."/>
            <person name="Weissenbach J."/>
            <person name="Baret P.V."/>
            <person name="Wincker P."/>
            <person name="Gaillardin C."/>
            <person name="Dujon B."/>
            <person name="Souciet J.L."/>
        </authorList>
    </citation>
    <scope>NUCLEOTIDE SEQUENCE [LARGE SCALE GENOMIC DNA]</scope>
    <source>
        <strain evidence="6">ATCC MYA-4447 / BCRC 22081 / CBS 7064 / NBRC 10061 / NRRL Y-12695</strain>
    </source>
</reference>
<dbReference type="PANTHER" id="PTHR43016:SF16">
    <property type="entry name" value="METALLOPROTEASE, PUTATIVE (AFU_ORTHOLOGUE AFUA_4G07610)-RELATED"/>
    <property type="match status" value="1"/>
</dbReference>
<dbReference type="Proteomes" id="UP000005222">
    <property type="component" value="Chromosome H"/>
</dbReference>
<dbReference type="STRING" id="559304.G8YJC5"/>
<organism evidence="4 6">
    <name type="scientific">Pichia sorbitophila (strain ATCC MYA-4447 / BCRC 22081 / CBS 7064 / NBRC 10061 / NRRL Y-12695)</name>
    <name type="common">Hybrid yeast</name>
    <dbReference type="NCBI Taxonomy" id="559304"/>
    <lineage>
        <taxon>Eukaryota</taxon>
        <taxon>Fungi</taxon>
        <taxon>Dikarya</taxon>
        <taxon>Ascomycota</taxon>
        <taxon>Saccharomycotina</taxon>
        <taxon>Pichiomycetes</taxon>
        <taxon>Debaryomycetaceae</taxon>
        <taxon>Millerozyma</taxon>
    </lineage>
</organism>
<evidence type="ECO:0000259" key="3">
    <source>
        <dbReference type="Pfam" id="PF05193"/>
    </source>
</evidence>
<name>G8YJC5_PICSO</name>
<protein>
    <submittedName>
        <fullName evidence="4">Piso0_003536 protein</fullName>
    </submittedName>
</protein>
<dbReference type="InterPro" id="IPR011249">
    <property type="entry name" value="Metalloenz_LuxS/M16"/>
</dbReference>
<feature type="domain" description="Peptidase M16 N-terminal" evidence="2">
    <location>
        <begin position="56"/>
        <end position="137"/>
    </location>
</feature>
<dbReference type="InParanoid" id="G8YJC5"/>
<dbReference type="Gene3D" id="3.30.830.10">
    <property type="entry name" value="Metalloenzyme, LuxS/M16 peptidase-like"/>
    <property type="match status" value="4"/>
</dbReference>
<dbReference type="Pfam" id="PF05193">
    <property type="entry name" value="Peptidase_M16_C"/>
    <property type="match status" value="1"/>
</dbReference>
<dbReference type="GO" id="GO:0046872">
    <property type="term" value="F:metal ion binding"/>
    <property type="evidence" value="ECO:0007669"/>
    <property type="project" value="InterPro"/>
</dbReference>
<dbReference type="PANTHER" id="PTHR43016">
    <property type="entry name" value="PRESEQUENCE PROTEASE"/>
    <property type="match status" value="1"/>
</dbReference>
<evidence type="ECO:0000313" key="6">
    <source>
        <dbReference type="Proteomes" id="UP000005222"/>
    </source>
</evidence>
<dbReference type="SUPFAM" id="SSF63411">
    <property type="entry name" value="LuxS/MPP-like metallohydrolase"/>
    <property type="match status" value="4"/>
</dbReference>
<dbReference type="InterPro" id="IPR011765">
    <property type="entry name" value="Pept_M16_N"/>
</dbReference>
<dbReference type="Pfam" id="PF00675">
    <property type="entry name" value="Peptidase_M16"/>
    <property type="match status" value="1"/>
</dbReference>
<dbReference type="EMBL" id="FO082053">
    <property type="protein sequence ID" value="CCE80420.1"/>
    <property type="molecule type" value="Genomic_DNA"/>
</dbReference>
<accession>G8YJC5</accession>
<feature type="compositionally biased region" description="Acidic residues" evidence="1">
    <location>
        <begin position="1022"/>
        <end position="1037"/>
    </location>
</feature>
<feature type="domain" description="Peptidase M16 C-terminal" evidence="3">
    <location>
        <begin position="197"/>
        <end position="366"/>
    </location>
</feature>
<gene>
    <name evidence="4" type="primary">Piso0_003536</name>
    <name evidence="4" type="ORF">GNLVRS01_PISO0G14482g</name>
    <name evidence="5" type="ORF">GNLVRS01_PISO0H14483g</name>
</gene>
<dbReference type="FunFam" id="3.30.830.10:FF:000015">
    <property type="entry name" value="Putative zinc metalloprotease"/>
    <property type="match status" value="1"/>
</dbReference>
<evidence type="ECO:0000259" key="2">
    <source>
        <dbReference type="Pfam" id="PF00675"/>
    </source>
</evidence>
<dbReference type="FunCoup" id="G8YJC5">
    <property type="interactions" value="276"/>
</dbReference>
<sequence length="1046" mass="118213">MVTSSSETNFERVTSFNVEYAPAKISKWRSKRTGLTLTHVDQPSPIVNGYFAVATEIEDDTGCPHTLEHLVFMGSKKYPYKGLLDSLGNRFFSSTNAWTGVDQTVYTLTTAGWEGFKVLLPIYLEHLFSPELTDEACLTEIYHIDGRGKEKGVVFSEMQGIENQSWFISFNNMQKVLYKPDSGYSSETGGLTQELRKLTNDDIKNFHKSMYRPDNVCVIITGTIDESELMKVMTEFDESLPSLPSTPNKRPFVDSEPDLPLQKDIIKEIDFPDTDESMGELLISWIGPDGNDVLNNVATDVFGTYLTDSAISILNKQLVEVEDPLATSIEFNTDDYLRTTLNIIASGIPVDKLALVDSEIKRILNEQKDPSNIDIEYLRQIIEKEKVRLIFRTEKSPATLSNVAISDFIYGKEDGSYITKWAKTLNDYDVLKKWSSDKWSHLINEYFVQNGAASILAKPSSALYKSQKESKKAFSKRLKEKYGEEGLKKLQHKLDSAEAKNNKTIPDDLLTQFGKPDPSRIPLLNTNSYRAGLNNMDLDYINNDEFSNYLKTDTPKDFNLALHFEDYSSEFVTINYVVSPPKSNPRLLQYSAVIEDLFTLPIRLPDGTDIPYDKVISALDEDLTSHEVELGFNGEFSELFNFKLCCRNDKYREAITWLWKVLKYADFEETRVKIIVEKLINTIPEKKRSGELILDSANNRALFNDNSLIKAQDFLQTEEFYKEVLSKINDGKFEEVRKDLNDFRDLILGSADHSIFVIGNAKKISNPVSSWAEFSKYVKQSSAVTKAIDVPRSFQFKSELGKKCSSVAHICTIPATDSSYLISFTPIPTDYLHEDIFKIALASEFLNAVEGPFWRGIRGKGLAYGTNIVRYLELGFLGFSLYRAADANEAWTTAKSIVESFCDGTAEIDPISIENAIATIVQSLVFVESNLYDAAYSKIINGVFKKRGTDYLSLFLKKLNTLTHDDIVYALKKYFVPLFSNQSSAVFACLPTSKLSSFEDFMSKQGYQITTEQINVDKESQQSDDSDDMESSEDDSDASSIEHSDC</sequence>
<keyword evidence="6" id="KW-1185">Reference proteome</keyword>
<dbReference type="eggNOG" id="KOG0961">
    <property type="taxonomic scope" value="Eukaryota"/>
</dbReference>
<dbReference type="OrthoDB" id="4953at2759"/>
<dbReference type="FunFam" id="3.30.830.10:FF:000031">
    <property type="entry name" value="Putative zinc metalloprotease"/>
    <property type="match status" value="1"/>
</dbReference>
<evidence type="ECO:0000313" key="5">
    <source>
        <dbReference type="EMBL" id="CCE81185.1"/>
    </source>
</evidence>
<evidence type="ECO:0000256" key="1">
    <source>
        <dbReference type="SAM" id="MobiDB-lite"/>
    </source>
</evidence>
<dbReference type="Proteomes" id="UP000005222">
    <property type="component" value="Chromosome G"/>
</dbReference>
<feature type="region of interest" description="Disordered" evidence="1">
    <location>
        <begin position="1012"/>
        <end position="1046"/>
    </location>
</feature>